<dbReference type="PANTHER" id="PTHR20835">
    <property type="entry name" value="E3 UBIQUITIN-PROTEIN LIGASE PPP1R11-RELATED"/>
    <property type="match status" value="1"/>
</dbReference>
<feature type="compositionally biased region" description="Basic and acidic residues" evidence="3">
    <location>
        <begin position="125"/>
        <end position="135"/>
    </location>
</feature>
<organism evidence="4 5">
    <name type="scientific">Rhynocoris fuscipes</name>
    <dbReference type="NCBI Taxonomy" id="488301"/>
    <lineage>
        <taxon>Eukaryota</taxon>
        <taxon>Metazoa</taxon>
        <taxon>Ecdysozoa</taxon>
        <taxon>Arthropoda</taxon>
        <taxon>Hexapoda</taxon>
        <taxon>Insecta</taxon>
        <taxon>Pterygota</taxon>
        <taxon>Neoptera</taxon>
        <taxon>Paraneoptera</taxon>
        <taxon>Hemiptera</taxon>
        <taxon>Heteroptera</taxon>
        <taxon>Panheteroptera</taxon>
        <taxon>Cimicomorpha</taxon>
        <taxon>Reduviidae</taxon>
        <taxon>Harpactorinae</taxon>
        <taxon>Harpactorini</taxon>
        <taxon>Rhynocoris</taxon>
    </lineage>
</organism>
<dbReference type="GO" id="GO:0005634">
    <property type="term" value="C:nucleus"/>
    <property type="evidence" value="ECO:0007669"/>
    <property type="project" value="TreeGrafter"/>
</dbReference>
<dbReference type="EMBL" id="JAPXFL010000002">
    <property type="protein sequence ID" value="KAK9510346.1"/>
    <property type="molecule type" value="Genomic_DNA"/>
</dbReference>
<protein>
    <recommendedName>
        <fullName evidence="1">E3 ubiquitin-protein ligase PPP1R11</fullName>
    </recommendedName>
    <alternativeName>
        <fullName evidence="2">Protein phosphatase 1 regulatory subunit 11</fullName>
    </alternativeName>
</protein>
<evidence type="ECO:0000256" key="1">
    <source>
        <dbReference type="ARBA" id="ARBA00021994"/>
    </source>
</evidence>
<reference evidence="4 5" key="1">
    <citation type="submission" date="2022-12" db="EMBL/GenBank/DDBJ databases">
        <title>Chromosome-level genome assembly of true bugs.</title>
        <authorList>
            <person name="Ma L."/>
            <person name="Li H."/>
        </authorList>
    </citation>
    <scope>NUCLEOTIDE SEQUENCE [LARGE SCALE GENOMIC DNA]</scope>
    <source>
        <strain evidence="4">Lab_2022b</strain>
    </source>
</reference>
<name>A0AAW1DHM2_9HEMI</name>
<dbReference type="InterPro" id="IPR011107">
    <property type="entry name" value="PPI_Ypi1"/>
</dbReference>
<gene>
    <name evidence="4" type="ORF">O3M35_005151</name>
</gene>
<accession>A0AAW1DHM2</accession>
<evidence type="ECO:0000256" key="3">
    <source>
        <dbReference type="SAM" id="MobiDB-lite"/>
    </source>
</evidence>
<comment type="caution">
    <text evidence="4">The sequence shown here is derived from an EMBL/GenBank/DDBJ whole genome shotgun (WGS) entry which is preliminary data.</text>
</comment>
<dbReference type="Pfam" id="PF07491">
    <property type="entry name" value="PPI_Ypi1"/>
    <property type="match status" value="1"/>
</dbReference>
<dbReference type="GO" id="GO:0004865">
    <property type="term" value="F:protein serine/threonine phosphatase inhibitor activity"/>
    <property type="evidence" value="ECO:0007669"/>
    <property type="project" value="InterPro"/>
</dbReference>
<evidence type="ECO:0000313" key="5">
    <source>
        <dbReference type="Proteomes" id="UP001461498"/>
    </source>
</evidence>
<evidence type="ECO:0000313" key="4">
    <source>
        <dbReference type="EMBL" id="KAK9510346.1"/>
    </source>
</evidence>
<dbReference type="GO" id="GO:0008157">
    <property type="term" value="F:protein phosphatase 1 binding"/>
    <property type="evidence" value="ECO:0007669"/>
    <property type="project" value="TreeGrafter"/>
</dbReference>
<sequence length="144" mass="15593">MAERTSEAVGSGTQTVTLDQVDGRVSQGVRTIRLTLRKPKPAKQVKWSTETVDNEHLNRKKSKCCCIYEKPKNFGESSSESDDECENCFGHVELKKKNRKPPVESASSSNNEDSDHNADGSGDGDDGKVPADHADPSPSSASVD</sequence>
<dbReference type="Proteomes" id="UP001461498">
    <property type="component" value="Unassembled WGS sequence"/>
</dbReference>
<dbReference type="PANTHER" id="PTHR20835:SF0">
    <property type="entry name" value="E3 UBIQUITIN-PROTEIN LIGASE PPP1R11"/>
    <property type="match status" value="1"/>
</dbReference>
<keyword evidence="5" id="KW-1185">Reference proteome</keyword>
<evidence type="ECO:0000256" key="2">
    <source>
        <dbReference type="ARBA" id="ARBA00031039"/>
    </source>
</evidence>
<proteinExistence type="predicted"/>
<dbReference type="AlphaFoldDB" id="A0AAW1DHM2"/>
<feature type="region of interest" description="Disordered" evidence="3">
    <location>
        <begin position="91"/>
        <end position="144"/>
    </location>
</feature>